<dbReference type="GeneID" id="92014383"/>
<comment type="caution">
    <text evidence="1">The sequence shown here is derived from an EMBL/GenBank/DDBJ whole genome shotgun (WGS) entry which is preliminary data.</text>
</comment>
<dbReference type="InterPro" id="IPR050121">
    <property type="entry name" value="Cytochrome_P450_monoxygenase"/>
</dbReference>
<dbReference type="InterPro" id="IPR036396">
    <property type="entry name" value="Cyt_P450_sf"/>
</dbReference>
<protein>
    <recommendedName>
        <fullName evidence="3">Cytochrome p450</fullName>
    </recommendedName>
</protein>
<dbReference type="EMBL" id="JAJVCZ030000012">
    <property type="protein sequence ID" value="KAL0253325.1"/>
    <property type="molecule type" value="Genomic_DNA"/>
</dbReference>
<dbReference type="SUPFAM" id="SSF48264">
    <property type="entry name" value="Cytochrome P450"/>
    <property type="match status" value="1"/>
</dbReference>
<organism evidence="1 2">
    <name type="scientific">Diplodia seriata</name>
    <dbReference type="NCBI Taxonomy" id="420778"/>
    <lineage>
        <taxon>Eukaryota</taxon>
        <taxon>Fungi</taxon>
        <taxon>Dikarya</taxon>
        <taxon>Ascomycota</taxon>
        <taxon>Pezizomycotina</taxon>
        <taxon>Dothideomycetes</taxon>
        <taxon>Dothideomycetes incertae sedis</taxon>
        <taxon>Botryosphaeriales</taxon>
        <taxon>Botryosphaeriaceae</taxon>
        <taxon>Diplodia</taxon>
    </lineage>
</organism>
<proteinExistence type="predicted"/>
<name>A0ABR3BY57_9PEZI</name>
<dbReference type="InterPro" id="IPR001128">
    <property type="entry name" value="Cyt_P450"/>
</dbReference>
<sequence>MVRSVVRIAPNQYVIDSPDAVKVIYGHGAAFKKSDFYFAASNPESHVSDLFSDRDPKTHAQLRRKIASLYSMTNLLKIDAWMHECGNILVERFKELSRLLNSLMKHLSRSGIAEFFKLSAAQVHAGKEGKIPEREGFLTRMLQMHQQNESNMSFLDMMLVCVINLGAGSDNTSIGLTGTMWGLISNPEAMAKVYNYTYGLDVWLTTRKSLQLRAEIDERTAAGDLSASSPIPYQVARCMPYLQAVIKEGLRLEGSPGIPLPRVVPQCGAEIAGHFFPGGTVVGVNAYVLHRNKDIFGHDAEDFNPDRWLGDKEVVSRMDQHFLAVCHLSKRLTTTS</sequence>
<evidence type="ECO:0008006" key="3">
    <source>
        <dbReference type="Google" id="ProtNLM"/>
    </source>
</evidence>
<keyword evidence="2" id="KW-1185">Reference proteome</keyword>
<gene>
    <name evidence="1" type="ORF">SLS55_010298</name>
</gene>
<dbReference type="Proteomes" id="UP001430584">
    <property type="component" value="Unassembled WGS sequence"/>
</dbReference>
<dbReference type="Gene3D" id="1.10.630.10">
    <property type="entry name" value="Cytochrome P450"/>
    <property type="match status" value="2"/>
</dbReference>
<dbReference type="Pfam" id="PF00067">
    <property type="entry name" value="p450"/>
    <property type="match status" value="2"/>
</dbReference>
<reference evidence="1 2" key="1">
    <citation type="submission" date="2024-02" db="EMBL/GenBank/DDBJ databases">
        <title>De novo assembly and annotation of 12 fungi associated with fruit tree decline syndrome in Ontario, Canada.</title>
        <authorList>
            <person name="Sulman M."/>
            <person name="Ellouze W."/>
            <person name="Ilyukhin E."/>
        </authorList>
    </citation>
    <scope>NUCLEOTIDE SEQUENCE [LARGE SCALE GENOMIC DNA]</scope>
    <source>
        <strain evidence="1 2">FDS-637</strain>
    </source>
</reference>
<dbReference type="PANTHER" id="PTHR24305">
    <property type="entry name" value="CYTOCHROME P450"/>
    <property type="match status" value="1"/>
</dbReference>
<dbReference type="RefSeq" id="XP_066627969.1">
    <property type="nucleotide sequence ID" value="XM_066781686.1"/>
</dbReference>
<accession>A0ABR3BY57</accession>
<evidence type="ECO:0000313" key="2">
    <source>
        <dbReference type="Proteomes" id="UP001430584"/>
    </source>
</evidence>
<evidence type="ECO:0000313" key="1">
    <source>
        <dbReference type="EMBL" id="KAL0253325.1"/>
    </source>
</evidence>
<dbReference type="PANTHER" id="PTHR24305:SF190">
    <property type="entry name" value="P450, PUTATIVE (EUROFUNG)-RELATED"/>
    <property type="match status" value="1"/>
</dbReference>